<feature type="domain" description="Pyridoxamine 5'-phosphate oxidase N-terminal" evidence="1">
    <location>
        <begin position="9"/>
        <end position="131"/>
    </location>
</feature>
<proteinExistence type="predicted"/>
<dbReference type="KEGG" id="hfl:PUV54_00510"/>
<evidence type="ECO:0000259" key="1">
    <source>
        <dbReference type="Pfam" id="PF01243"/>
    </source>
</evidence>
<dbReference type="InterPro" id="IPR012349">
    <property type="entry name" value="Split_barrel_FMN-bd"/>
</dbReference>
<dbReference type="InterPro" id="IPR011576">
    <property type="entry name" value="Pyridox_Oxase_N"/>
</dbReference>
<dbReference type="PANTHER" id="PTHR39336:SF1">
    <property type="entry name" value="PYRIDOXAMINE PHOSPHATE OXIDASE FAMILY PROTEIN (AFU_ORTHOLOGUE AFUA_6G11440)"/>
    <property type="match status" value="1"/>
</dbReference>
<organism evidence="2 3">
    <name type="scientific">Hyphococcus flavus</name>
    <dbReference type="NCBI Taxonomy" id="1866326"/>
    <lineage>
        <taxon>Bacteria</taxon>
        <taxon>Pseudomonadati</taxon>
        <taxon>Pseudomonadota</taxon>
        <taxon>Alphaproteobacteria</taxon>
        <taxon>Parvularculales</taxon>
        <taxon>Parvularculaceae</taxon>
        <taxon>Hyphococcus</taxon>
    </lineage>
</organism>
<sequence length="183" mass="20628">MAEFFDRLQDDHKKFIANQPMFFVATAAADGRINLSPKGQDTFRVFSDTTCAYLDLTGSGNETAAHIKRDGRITVMFNSFDKKPLILRLYGRGRAVASGEETFVTHQAMFPELPGARQIIFIDIESVQTSCGYAVPEMSFVSERHVLRKWSTAKGEDGIRDYWREKNTTSIDGFETGLLVDKE</sequence>
<dbReference type="EMBL" id="CP118166">
    <property type="protein sequence ID" value="WDI31668.1"/>
    <property type="molecule type" value="Genomic_DNA"/>
</dbReference>
<dbReference type="Pfam" id="PF01243">
    <property type="entry name" value="PNPOx_N"/>
    <property type="match status" value="1"/>
</dbReference>
<name>A0AAE9ZF21_9PROT</name>
<dbReference type="Proteomes" id="UP001214043">
    <property type="component" value="Chromosome"/>
</dbReference>
<evidence type="ECO:0000313" key="3">
    <source>
        <dbReference type="Proteomes" id="UP001214043"/>
    </source>
</evidence>
<dbReference type="SUPFAM" id="SSF50475">
    <property type="entry name" value="FMN-binding split barrel"/>
    <property type="match status" value="1"/>
</dbReference>
<dbReference type="PANTHER" id="PTHR39336">
    <property type="entry name" value="PYRIDOXAMINE PHOSPHATE OXIDASE FAMILY PROTEIN (AFU_ORTHOLOGUE AFUA_6G11440)"/>
    <property type="match status" value="1"/>
</dbReference>
<gene>
    <name evidence="2" type="ORF">PUV54_00510</name>
</gene>
<dbReference type="RefSeq" id="WP_274493555.1">
    <property type="nucleotide sequence ID" value="NZ_CP118166.1"/>
</dbReference>
<dbReference type="Gene3D" id="2.30.110.10">
    <property type="entry name" value="Electron Transport, Fmn-binding Protein, Chain A"/>
    <property type="match status" value="1"/>
</dbReference>
<protein>
    <submittedName>
        <fullName evidence="2">Pyridoxamine 5'-phosphate oxidase family protein</fullName>
    </submittedName>
</protein>
<keyword evidence="3" id="KW-1185">Reference proteome</keyword>
<reference evidence="2" key="1">
    <citation type="submission" date="2023-02" db="EMBL/GenBank/DDBJ databases">
        <title>Genome sequence of Hyphococcus flavus.</title>
        <authorList>
            <person name="Rong J.-C."/>
            <person name="Zhao Q."/>
            <person name="Yi M."/>
            <person name="Wu J.-Y."/>
        </authorList>
    </citation>
    <scope>NUCLEOTIDE SEQUENCE</scope>
    <source>
        <strain evidence="2">MCCC 1K03223</strain>
    </source>
</reference>
<evidence type="ECO:0000313" key="2">
    <source>
        <dbReference type="EMBL" id="WDI31668.1"/>
    </source>
</evidence>
<accession>A0AAE9ZF21</accession>
<dbReference type="AlphaFoldDB" id="A0AAE9ZF21"/>